<accession>S0NFK1</accession>
<keyword evidence="2 4" id="KW-0808">Transferase</keyword>
<evidence type="ECO:0000256" key="2">
    <source>
        <dbReference type="ARBA" id="ARBA00022679"/>
    </source>
</evidence>
<dbReference type="Gene3D" id="3.40.50.10350">
    <property type="entry name" value="Glycerate kinase, domain 1"/>
    <property type="match status" value="1"/>
</dbReference>
<evidence type="ECO:0000313" key="5">
    <source>
        <dbReference type="EMBL" id="EOT30428.1"/>
    </source>
</evidence>
<dbReference type="PIRSF" id="PIRSF006078">
    <property type="entry name" value="GlxK"/>
    <property type="match status" value="1"/>
</dbReference>
<dbReference type="GO" id="GO:0008887">
    <property type="term" value="F:glycerate kinase activity"/>
    <property type="evidence" value="ECO:0007669"/>
    <property type="project" value="UniProtKB-UniRule"/>
</dbReference>
<dbReference type="OrthoDB" id="9774290at2"/>
<proteinExistence type="inferred from homology"/>
<dbReference type="RefSeq" id="WP_016173943.1">
    <property type="nucleotide sequence ID" value="NZ_KE136389.1"/>
</dbReference>
<evidence type="ECO:0008006" key="7">
    <source>
        <dbReference type="Google" id="ProtNLM"/>
    </source>
</evidence>
<name>S0NFK1_9ENTE</name>
<dbReference type="SUPFAM" id="SSF110738">
    <property type="entry name" value="Glycerate kinase I"/>
    <property type="match status" value="1"/>
</dbReference>
<evidence type="ECO:0000313" key="6">
    <source>
        <dbReference type="Proteomes" id="UP000014136"/>
    </source>
</evidence>
<sequence length="371" mass="39229">MKVVAMIDSFKGCATSEELNAAVLAGLSDEIWTEKCNIPIADGGEGTMAAIYAEIGGTWQKVSTSDPIGEPIEGSYLLSSLDGQTIAVIESAVFIGIHLHEPSDAVIRQASSYGLGKVIQDALTHRVTKIYFTLGGSATSDGGLGLLQSIGATIDASLGNPLLSVQSLDLTGIQDVFKDVEFIALADVTNPYLGKNGFAQTFAPQKGASEKTVVEMEEHAQIVAKEILHFTNLDLSSISGAGAAGGLGGAVMLLGGKIAPGFLTLQQLLRLEEKLQQADLIFTGEGKIDEQTDQGKVPYGVMKLAQKLEIPVIGLCGSRTVDIGKMTEGTLGVFSIQQGPISLELAMEKERTLTNIQHIAQELSQVFMYKK</sequence>
<dbReference type="PATRIC" id="fig|1139996.3.peg.121"/>
<dbReference type="NCBIfam" id="TIGR00045">
    <property type="entry name" value="glycerate kinase"/>
    <property type="match status" value="1"/>
</dbReference>
<dbReference type="InterPro" id="IPR018197">
    <property type="entry name" value="Glycerate_kinase_RE-like"/>
</dbReference>
<dbReference type="EMBL" id="AHYT01000001">
    <property type="protein sequence ID" value="EOT30428.1"/>
    <property type="molecule type" value="Genomic_DNA"/>
</dbReference>
<reference evidence="5 6" key="1">
    <citation type="submission" date="2013-03" db="EMBL/GenBank/DDBJ databases">
        <title>The Genome Sequence of Enterococcus saccharolyticus ATCC_43076 (Illumina only assembly).</title>
        <authorList>
            <consortium name="The Broad Institute Genomics Platform"/>
            <consortium name="The Broad Institute Genome Sequencing Center for Infectious Disease"/>
            <person name="Earl A."/>
            <person name="Russ C."/>
            <person name="Gilmore M."/>
            <person name="Surin D."/>
            <person name="Walker B."/>
            <person name="Young S."/>
            <person name="Zeng Q."/>
            <person name="Gargeya S."/>
            <person name="Fitzgerald M."/>
            <person name="Haas B."/>
            <person name="Abouelleil A."/>
            <person name="Allen A.W."/>
            <person name="Alvarado L."/>
            <person name="Arachchi H.M."/>
            <person name="Berlin A.M."/>
            <person name="Chapman S.B."/>
            <person name="Gainer-Dewar J."/>
            <person name="Goldberg J."/>
            <person name="Griggs A."/>
            <person name="Gujja S."/>
            <person name="Hansen M."/>
            <person name="Howarth C."/>
            <person name="Imamovic A."/>
            <person name="Ireland A."/>
            <person name="Larimer J."/>
            <person name="McCowan C."/>
            <person name="Murphy C."/>
            <person name="Pearson M."/>
            <person name="Poon T.W."/>
            <person name="Priest M."/>
            <person name="Roberts A."/>
            <person name="Saif S."/>
            <person name="Shea T."/>
            <person name="Sisk P."/>
            <person name="Sykes S."/>
            <person name="Wortman J."/>
            <person name="Nusbaum C."/>
            <person name="Birren B."/>
        </authorList>
    </citation>
    <scope>NUCLEOTIDE SEQUENCE [LARGE SCALE GENOMIC DNA]</scope>
    <source>
        <strain evidence="5 6">ATCC 43076</strain>
    </source>
</reference>
<dbReference type="InterPro" id="IPR018193">
    <property type="entry name" value="Glyc_kinase_flavodox-like_fold"/>
</dbReference>
<keyword evidence="6" id="KW-1185">Reference proteome</keyword>
<comment type="caution">
    <text evidence="5">The sequence shown here is derived from an EMBL/GenBank/DDBJ whole genome shotgun (WGS) entry which is preliminary data.</text>
</comment>
<dbReference type="InterPro" id="IPR004381">
    <property type="entry name" value="Glycerate_kinase"/>
</dbReference>
<dbReference type="Proteomes" id="UP000014136">
    <property type="component" value="Unassembled WGS sequence"/>
</dbReference>
<dbReference type="PANTHER" id="PTHR21599">
    <property type="entry name" value="GLYCERATE KINASE"/>
    <property type="match status" value="1"/>
</dbReference>
<evidence type="ECO:0000256" key="3">
    <source>
        <dbReference type="ARBA" id="ARBA00022777"/>
    </source>
</evidence>
<evidence type="ECO:0000256" key="1">
    <source>
        <dbReference type="ARBA" id="ARBA00006284"/>
    </source>
</evidence>
<dbReference type="GO" id="GO:0031388">
    <property type="term" value="P:organic acid phosphorylation"/>
    <property type="evidence" value="ECO:0007669"/>
    <property type="project" value="UniProtKB-UniRule"/>
</dbReference>
<keyword evidence="3 4" id="KW-0418">Kinase</keyword>
<dbReference type="Pfam" id="PF02595">
    <property type="entry name" value="Gly_kinase"/>
    <property type="match status" value="1"/>
</dbReference>
<dbReference type="InterPro" id="IPR036129">
    <property type="entry name" value="Glycerate_kinase_sf"/>
</dbReference>
<dbReference type="STRING" id="41997.RV16_GL002283"/>
<dbReference type="eggNOG" id="COG1929">
    <property type="taxonomic scope" value="Bacteria"/>
</dbReference>
<gene>
    <name evidence="5" type="ORF">OMQ_00131</name>
</gene>
<dbReference type="PANTHER" id="PTHR21599:SF0">
    <property type="entry name" value="GLYCERATE KINASE"/>
    <property type="match status" value="1"/>
</dbReference>
<protein>
    <recommendedName>
        <fullName evidence="7">Glycerate kinase</fullName>
    </recommendedName>
</protein>
<evidence type="ECO:0000256" key="4">
    <source>
        <dbReference type="PIRNR" id="PIRNR006078"/>
    </source>
</evidence>
<dbReference type="AlphaFoldDB" id="S0NFK1"/>
<comment type="similarity">
    <text evidence="1 4">Belongs to the glycerate kinase type-1 family.</text>
</comment>
<organism evidence="5 6">
    <name type="scientific">Enterococcus saccharolyticus subsp. saccharolyticus ATCC 43076</name>
    <dbReference type="NCBI Taxonomy" id="1139996"/>
    <lineage>
        <taxon>Bacteria</taxon>
        <taxon>Bacillati</taxon>
        <taxon>Bacillota</taxon>
        <taxon>Bacilli</taxon>
        <taxon>Lactobacillales</taxon>
        <taxon>Enterococcaceae</taxon>
        <taxon>Enterococcus</taxon>
    </lineage>
</organism>
<dbReference type="Gene3D" id="3.90.1510.10">
    <property type="entry name" value="Glycerate kinase, domain 2"/>
    <property type="match status" value="1"/>
</dbReference>
<dbReference type="HOGENOM" id="CLU_028255_0_0_9"/>